<dbReference type="Pfam" id="PF17293">
    <property type="entry name" value="Arm-DNA-bind_5"/>
    <property type="match status" value="1"/>
</dbReference>
<dbReference type="InterPro" id="IPR013762">
    <property type="entry name" value="Integrase-like_cat_sf"/>
</dbReference>
<dbReference type="InterPro" id="IPR011010">
    <property type="entry name" value="DNA_brk_join_enz"/>
</dbReference>
<dbReference type="GO" id="GO:0003677">
    <property type="term" value="F:DNA binding"/>
    <property type="evidence" value="ECO:0007669"/>
    <property type="project" value="UniProtKB-KW"/>
</dbReference>
<dbReference type="InterPro" id="IPR025269">
    <property type="entry name" value="SAM-like_dom"/>
</dbReference>
<dbReference type="AlphaFoldDB" id="A0A4R6W8A3"/>
<dbReference type="InterPro" id="IPR002104">
    <property type="entry name" value="Integrase_catalytic"/>
</dbReference>
<dbReference type="InterPro" id="IPR050090">
    <property type="entry name" value="Tyrosine_recombinase_XerCD"/>
</dbReference>
<feature type="coiled-coil region" evidence="4">
    <location>
        <begin position="153"/>
        <end position="187"/>
    </location>
</feature>
<sequence length="533" mass="60733">MKLHSGMRVLPFLHKSKSRDVDGKSPVVIRITICGLRREVHIGEFISVENWDVKEKTVSKVEPNYRQINSKIFATVGILEGIYQQLLTEKKEATSLLVKQYYENLYSAKENFDVKQSNKDGGSQLLLNQKLTDYTFYSGSVLASPISENANTSEHLKQENENLISRVSHLENKIENLVDTVKELLKSDNKAKIIDEDDTEGLDPEIVKTIAKNKNLISCYNAFIEKFKLLVDNGNRSDGTYRQHKTTRNKISEFLKTKYELDDIKFKNIMPTLAEEFYDFLTLEADSILSDVTAKKHVKKLKQVVQIAVKKQVIPTSPISHFVCGGESKIVIPLELSQIDKICNTDFKSNRLNEVRDAYIAQIFTGFAYQDLYNLTEENIVKVGQKGERWLQKHRGKTNVLEVVPILPIVENLIEKYKAHNCRKVLGQLVPVNSNAKYNEYLKEIGTLCGIENEMNTHLARHTFADLMLNMGMPLEDVSKMLGHKSIRTTQRYCRVNKGRIAKNIAPIKNTLFNINGQLNLDAVDNYAVTETA</sequence>
<dbReference type="Pfam" id="PF00589">
    <property type="entry name" value="Phage_integrase"/>
    <property type="match status" value="1"/>
</dbReference>
<keyword evidence="4" id="KW-0175">Coiled coil</keyword>
<proteinExistence type="inferred from homology"/>
<reference evidence="6 7" key="1">
    <citation type="submission" date="2019-03" db="EMBL/GenBank/DDBJ databases">
        <title>Genomic Encyclopedia of Archaeal and Bacterial Type Strains, Phase II (KMG-II): from individual species to whole genera.</title>
        <authorList>
            <person name="Goeker M."/>
        </authorList>
    </citation>
    <scope>NUCLEOTIDE SEQUENCE [LARGE SCALE GENOMIC DNA]</scope>
    <source>
        <strain evidence="6 7">DSM 28353</strain>
    </source>
</reference>
<name>A0A4R6W8A3_9SPHI</name>
<evidence type="ECO:0000256" key="3">
    <source>
        <dbReference type="ARBA" id="ARBA00023172"/>
    </source>
</evidence>
<dbReference type="InterPro" id="IPR035386">
    <property type="entry name" value="Arm-DNA-bind_5"/>
</dbReference>
<evidence type="ECO:0000259" key="5">
    <source>
        <dbReference type="PROSITE" id="PS51898"/>
    </source>
</evidence>
<dbReference type="CDD" id="cd01185">
    <property type="entry name" value="INTN1_C_like"/>
    <property type="match status" value="1"/>
</dbReference>
<comment type="similarity">
    <text evidence="1">Belongs to the 'phage' integrase family.</text>
</comment>
<dbReference type="Proteomes" id="UP000295292">
    <property type="component" value="Unassembled WGS sequence"/>
</dbReference>
<dbReference type="SUPFAM" id="SSF56349">
    <property type="entry name" value="DNA breaking-rejoining enzymes"/>
    <property type="match status" value="1"/>
</dbReference>
<dbReference type="OrthoDB" id="892893at2"/>
<evidence type="ECO:0000256" key="1">
    <source>
        <dbReference type="ARBA" id="ARBA00008857"/>
    </source>
</evidence>
<evidence type="ECO:0000313" key="7">
    <source>
        <dbReference type="Proteomes" id="UP000295292"/>
    </source>
</evidence>
<evidence type="ECO:0000256" key="4">
    <source>
        <dbReference type="SAM" id="Coils"/>
    </source>
</evidence>
<keyword evidence="3" id="KW-0233">DNA recombination</keyword>
<feature type="domain" description="Tyr recombinase" evidence="5">
    <location>
        <begin position="329"/>
        <end position="506"/>
    </location>
</feature>
<evidence type="ECO:0000313" key="6">
    <source>
        <dbReference type="EMBL" id="TDQ73846.1"/>
    </source>
</evidence>
<dbReference type="Gene3D" id="1.10.443.10">
    <property type="entry name" value="Intergrase catalytic core"/>
    <property type="match status" value="1"/>
</dbReference>
<dbReference type="GO" id="GO:0015074">
    <property type="term" value="P:DNA integration"/>
    <property type="evidence" value="ECO:0007669"/>
    <property type="project" value="InterPro"/>
</dbReference>
<dbReference type="GO" id="GO:0006310">
    <property type="term" value="P:DNA recombination"/>
    <property type="evidence" value="ECO:0007669"/>
    <property type="project" value="UniProtKB-KW"/>
</dbReference>
<dbReference type="PROSITE" id="PS51898">
    <property type="entry name" value="TYR_RECOMBINASE"/>
    <property type="match status" value="1"/>
</dbReference>
<organism evidence="6 7">
    <name type="scientific">Sphingobacterium yanglingense</name>
    <dbReference type="NCBI Taxonomy" id="1437280"/>
    <lineage>
        <taxon>Bacteria</taxon>
        <taxon>Pseudomonadati</taxon>
        <taxon>Bacteroidota</taxon>
        <taxon>Sphingobacteriia</taxon>
        <taxon>Sphingobacteriales</taxon>
        <taxon>Sphingobacteriaceae</taxon>
        <taxon>Sphingobacterium</taxon>
    </lineage>
</organism>
<dbReference type="PANTHER" id="PTHR30349:SF64">
    <property type="entry name" value="PROPHAGE INTEGRASE INTD-RELATED"/>
    <property type="match status" value="1"/>
</dbReference>
<accession>A0A4R6W8A3</accession>
<keyword evidence="7" id="KW-1185">Reference proteome</keyword>
<evidence type="ECO:0000256" key="2">
    <source>
        <dbReference type="ARBA" id="ARBA00023125"/>
    </source>
</evidence>
<dbReference type="Gene3D" id="1.10.150.130">
    <property type="match status" value="1"/>
</dbReference>
<protein>
    <submittedName>
        <fullName evidence="6">Site-specific recombinase XerD</fullName>
    </submittedName>
</protein>
<dbReference type="InterPro" id="IPR010998">
    <property type="entry name" value="Integrase_recombinase_N"/>
</dbReference>
<keyword evidence="2" id="KW-0238">DNA-binding</keyword>
<dbReference type="PANTHER" id="PTHR30349">
    <property type="entry name" value="PHAGE INTEGRASE-RELATED"/>
    <property type="match status" value="1"/>
</dbReference>
<dbReference type="Pfam" id="PF13102">
    <property type="entry name" value="Phage_int_SAM_5"/>
    <property type="match status" value="1"/>
</dbReference>
<dbReference type="EMBL" id="SNYV01000018">
    <property type="protein sequence ID" value="TDQ73846.1"/>
    <property type="molecule type" value="Genomic_DNA"/>
</dbReference>
<comment type="caution">
    <text evidence="6">The sequence shown here is derived from an EMBL/GenBank/DDBJ whole genome shotgun (WGS) entry which is preliminary data.</text>
</comment>
<gene>
    <name evidence="6" type="ORF">CLV99_4283</name>
</gene>
<dbReference type="RefSeq" id="WP_133586422.1">
    <property type="nucleotide sequence ID" value="NZ_SNYV01000018.1"/>
</dbReference>